<keyword evidence="5" id="KW-0812">Transmembrane</keyword>
<dbReference type="Gene3D" id="3.30.450.20">
    <property type="entry name" value="PAS domain"/>
    <property type="match status" value="2"/>
</dbReference>
<comment type="subcellular location">
    <subcellularLocation>
        <location evidence="2">Membrane</location>
        <topology evidence="2">Multi-pass membrane protein</topology>
    </subcellularLocation>
</comment>
<dbReference type="InterPro" id="IPR036890">
    <property type="entry name" value="HATPase_C_sf"/>
</dbReference>
<sequence>MSTVDPQDDSSTWTVVYLHPDPAVGGAVADGLRTDAIDVVPANRVGDARSLIENRAVDCLVTAYDLPTTDGISLLRSLRADGFVTPVIFHAERGDESIAAEAIEVGISGYVPIDDVATESLDSLSKTLSNALTETQSTAALKRRWQTVESLHEVALEFETCATPAETYEFAVEALTKVLDVYAAALYVKDGTALVPEATVGSLPGGWGPYGLDEGVAGQTFQRGESSRTDHIPSDDAAAPADATLRSGISVPVGDFGVLQAVSTSPGAYSEHDQKLAELLAAHVSAAISRIRSKRAMRAERDRFATLFENVPDAVAITRGEERYVADVNPAFEETFGFDRDEIVDEPIDGFLVPEASEAIRVADTVGTDEVVRDHLTRRGRTGTREFSFTGFAIEDAETYREYGIYTDVTDRNRRERELRRYKRLVEAVGDPMYVLDPDGRVEMVNQAMAAVLGTTPEDVEGCRPESFMPAEHVDRGAELLRELLSDPDRQWDTFEMDVDPDDGDAFVAETMVSPLFDDGAFSGSVGVIRDITRRRERERRIRDLHEGTRELMSAEGVTAVAEVATEVATDALDFSLNGVFLYDEPADALVPVANTDRAQRVLGDPPVVEPGDGLMWEAYETGEPASYGDVRAASDVMNPETIVRSEAYVPLGDHGVIILSSPAVDDFDDEALALAKILGSNVEAALDRAEREATLARRTSELERQNERLDEFAGVVSHDLRNPLTLAEGHLELASEGAPAEIEPHVDEVDWALGRMGELIEDMLSLARNGRPLEETADVDLVSVVDAAHRTVDPDLAVAVDDTLGTIEASERRLRALFENCLRNAIEHVGPDVSLSIRRTDDGFAIDDDGPGIPPADRDAVLETGYTTSTDGTGYGLAIVADVAETHGWTVEIEESPDGGARIHVVTDGTRAGPESDGRRMAEDDH</sequence>
<dbReference type="PANTHER" id="PTHR42878:SF7">
    <property type="entry name" value="SENSOR HISTIDINE KINASE GLRK"/>
    <property type="match status" value="1"/>
</dbReference>
<evidence type="ECO:0000259" key="13">
    <source>
        <dbReference type="PROSITE" id="PS50109"/>
    </source>
</evidence>
<dbReference type="GO" id="GO:0016020">
    <property type="term" value="C:membrane"/>
    <property type="evidence" value="ECO:0007669"/>
    <property type="project" value="UniProtKB-SubCell"/>
</dbReference>
<dbReference type="InterPro" id="IPR013656">
    <property type="entry name" value="PAS_4"/>
</dbReference>
<dbReference type="InterPro" id="IPR029016">
    <property type="entry name" value="GAF-like_dom_sf"/>
</dbReference>
<feature type="domain" description="PAS" evidence="15">
    <location>
        <begin position="300"/>
        <end position="375"/>
    </location>
</feature>
<dbReference type="SUPFAM" id="SSF55785">
    <property type="entry name" value="PYP-like sensor domain (PAS domain)"/>
    <property type="match status" value="2"/>
</dbReference>
<dbReference type="SMART" id="SM00065">
    <property type="entry name" value="GAF"/>
    <property type="match status" value="2"/>
</dbReference>
<evidence type="ECO:0000256" key="8">
    <source>
        <dbReference type="ARBA" id="ARBA00022840"/>
    </source>
</evidence>
<evidence type="ECO:0000259" key="14">
    <source>
        <dbReference type="PROSITE" id="PS50110"/>
    </source>
</evidence>
<evidence type="ECO:0000256" key="1">
    <source>
        <dbReference type="ARBA" id="ARBA00000085"/>
    </source>
</evidence>
<evidence type="ECO:0000256" key="9">
    <source>
        <dbReference type="ARBA" id="ARBA00022989"/>
    </source>
</evidence>
<dbReference type="PANTHER" id="PTHR42878">
    <property type="entry name" value="TWO-COMPONENT HISTIDINE KINASE"/>
    <property type="match status" value="1"/>
</dbReference>
<dbReference type="Pfam" id="PF13188">
    <property type="entry name" value="PAS_8"/>
    <property type="match status" value="1"/>
</dbReference>
<dbReference type="GO" id="GO:0005524">
    <property type="term" value="F:ATP binding"/>
    <property type="evidence" value="ECO:0007669"/>
    <property type="project" value="UniProtKB-KW"/>
</dbReference>
<feature type="domain" description="PAS" evidence="15">
    <location>
        <begin position="418"/>
        <end position="488"/>
    </location>
</feature>
<dbReference type="InterPro" id="IPR011006">
    <property type="entry name" value="CheY-like_superfamily"/>
</dbReference>
<dbReference type="SUPFAM" id="SSF47384">
    <property type="entry name" value="Homodimeric domain of signal transducing histidine kinase"/>
    <property type="match status" value="1"/>
</dbReference>
<evidence type="ECO:0000313" key="17">
    <source>
        <dbReference type="EMBL" id="MFC3957967.1"/>
    </source>
</evidence>
<name>A0ABD5NLQ9_9EURY</name>
<dbReference type="SUPFAM" id="SSF52172">
    <property type="entry name" value="CheY-like"/>
    <property type="match status" value="1"/>
</dbReference>
<dbReference type="InterPro" id="IPR005467">
    <property type="entry name" value="His_kinase_dom"/>
</dbReference>
<dbReference type="GeneID" id="73903348"/>
<dbReference type="InterPro" id="IPR050351">
    <property type="entry name" value="BphY/WalK/GraS-like"/>
</dbReference>
<keyword evidence="8" id="KW-0067">ATP-binding</keyword>
<dbReference type="SUPFAM" id="SSF55781">
    <property type="entry name" value="GAF domain-like"/>
    <property type="match status" value="2"/>
</dbReference>
<evidence type="ECO:0000256" key="7">
    <source>
        <dbReference type="ARBA" id="ARBA00022777"/>
    </source>
</evidence>
<dbReference type="Gene3D" id="1.10.287.130">
    <property type="match status" value="1"/>
</dbReference>
<dbReference type="AlphaFoldDB" id="A0ABD5NLQ9"/>
<evidence type="ECO:0000256" key="11">
    <source>
        <dbReference type="ARBA" id="ARBA00023136"/>
    </source>
</evidence>
<comment type="caution">
    <text evidence="17">The sequence shown here is derived from an EMBL/GenBank/DDBJ whole genome shotgun (WGS) entry which is preliminary data.</text>
</comment>
<dbReference type="Proteomes" id="UP001595846">
    <property type="component" value="Unassembled WGS sequence"/>
</dbReference>
<dbReference type="InterPro" id="IPR036097">
    <property type="entry name" value="HisK_dim/P_sf"/>
</dbReference>
<evidence type="ECO:0000256" key="3">
    <source>
        <dbReference type="ARBA" id="ARBA00012438"/>
    </source>
</evidence>
<gene>
    <name evidence="17" type="ORF">ACFOUR_06220</name>
</gene>
<dbReference type="NCBIfam" id="TIGR00229">
    <property type="entry name" value="sensory_box"/>
    <property type="match status" value="2"/>
</dbReference>
<feature type="domain" description="Response regulatory" evidence="14">
    <location>
        <begin position="14"/>
        <end position="128"/>
    </location>
</feature>
<evidence type="ECO:0000259" key="16">
    <source>
        <dbReference type="PROSITE" id="PS50113"/>
    </source>
</evidence>
<dbReference type="EMBL" id="JBHSAQ010000002">
    <property type="protein sequence ID" value="MFC3957967.1"/>
    <property type="molecule type" value="Genomic_DNA"/>
</dbReference>
<dbReference type="InterPro" id="IPR035965">
    <property type="entry name" value="PAS-like_dom_sf"/>
</dbReference>
<dbReference type="InterPro" id="IPR003661">
    <property type="entry name" value="HisK_dim/P_dom"/>
</dbReference>
<keyword evidence="18" id="KW-1185">Reference proteome</keyword>
<feature type="domain" description="Histidine kinase" evidence="13">
    <location>
        <begin position="716"/>
        <end position="912"/>
    </location>
</feature>
<keyword evidence="4" id="KW-0808">Transferase</keyword>
<organism evidence="17 18">
    <name type="scientific">Halovivax cerinus</name>
    <dbReference type="NCBI Taxonomy" id="1487865"/>
    <lineage>
        <taxon>Archaea</taxon>
        <taxon>Methanobacteriati</taxon>
        <taxon>Methanobacteriota</taxon>
        <taxon>Stenosarchaea group</taxon>
        <taxon>Halobacteria</taxon>
        <taxon>Halobacteriales</taxon>
        <taxon>Natrialbaceae</taxon>
        <taxon>Halovivax</taxon>
    </lineage>
</organism>
<dbReference type="PROSITE" id="PS50113">
    <property type="entry name" value="PAC"/>
    <property type="match status" value="1"/>
</dbReference>
<dbReference type="CDD" id="cd00156">
    <property type="entry name" value="REC"/>
    <property type="match status" value="1"/>
</dbReference>
<dbReference type="Pfam" id="PF02518">
    <property type="entry name" value="HATPase_c"/>
    <property type="match status" value="1"/>
</dbReference>
<dbReference type="GO" id="GO:0004673">
    <property type="term" value="F:protein histidine kinase activity"/>
    <property type="evidence" value="ECO:0007669"/>
    <property type="project" value="UniProtKB-EC"/>
</dbReference>
<dbReference type="InterPro" id="IPR003018">
    <property type="entry name" value="GAF"/>
</dbReference>
<evidence type="ECO:0000313" key="18">
    <source>
        <dbReference type="Proteomes" id="UP001595846"/>
    </source>
</evidence>
<dbReference type="Pfam" id="PF13185">
    <property type="entry name" value="GAF_2"/>
    <property type="match status" value="2"/>
</dbReference>
<reference evidence="17 18" key="1">
    <citation type="journal article" date="2019" name="Int. J. Syst. Evol. Microbiol.">
        <title>The Global Catalogue of Microorganisms (GCM) 10K type strain sequencing project: providing services to taxonomists for standard genome sequencing and annotation.</title>
        <authorList>
            <consortium name="The Broad Institute Genomics Platform"/>
            <consortium name="The Broad Institute Genome Sequencing Center for Infectious Disease"/>
            <person name="Wu L."/>
            <person name="Ma J."/>
        </authorList>
    </citation>
    <scope>NUCLEOTIDE SEQUENCE [LARGE SCALE GENOMIC DNA]</scope>
    <source>
        <strain evidence="17 18">IBRC-M 10256</strain>
    </source>
</reference>
<dbReference type="InterPro" id="IPR000700">
    <property type="entry name" value="PAS-assoc_C"/>
</dbReference>
<dbReference type="SMART" id="SM00388">
    <property type="entry name" value="HisKA"/>
    <property type="match status" value="1"/>
</dbReference>
<accession>A0ABD5NLQ9</accession>
<evidence type="ECO:0000256" key="4">
    <source>
        <dbReference type="ARBA" id="ARBA00022679"/>
    </source>
</evidence>
<dbReference type="PROSITE" id="PS50112">
    <property type="entry name" value="PAS"/>
    <property type="match status" value="2"/>
</dbReference>
<keyword evidence="9" id="KW-1133">Transmembrane helix</keyword>
<dbReference type="PROSITE" id="PS50110">
    <property type="entry name" value="RESPONSE_REGULATORY"/>
    <property type="match status" value="1"/>
</dbReference>
<dbReference type="GO" id="GO:0000160">
    <property type="term" value="P:phosphorelay signal transduction system"/>
    <property type="evidence" value="ECO:0007669"/>
    <property type="project" value="UniProtKB-KW"/>
</dbReference>
<protein>
    <recommendedName>
        <fullName evidence="3">histidine kinase</fullName>
        <ecNumber evidence="3">2.7.13.3</ecNumber>
    </recommendedName>
</protein>
<dbReference type="RefSeq" id="WP_256530656.1">
    <property type="nucleotide sequence ID" value="NZ_CP101824.1"/>
</dbReference>
<dbReference type="Pfam" id="PF00072">
    <property type="entry name" value="Response_reg"/>
    <property type="match status" value="1"/>
</dbReference>
<evidence type="ECO:0000256" key="6">
    <source>
        <dbReference type="ARBA" id="ARBA00022741"/>
    </source>
</evidence>
<dbReference type="Gene3D" id="3.30.450.40">
    <property type="match status" value="2"/>
</dbReference>
<keyword evidence="6" id="KW-0547">Nucleotide-binding</keyword>
<dbReference type="EC" id="2.7.13.3" evidence="3"/>
<evidence type="ECO:0000256" key="2">
    <source>
        <dbReference type="ARBA" id="ARBA00004141"/>
    </source>
</evidence>
<keyword evidence="11" id="KW-0472">Membrane</keyword>
<proteinExistence type="predicted"/>
<dbReference type="SMART" id="SM00448">
    <property type="entry name" value="REC"/>
    <property type="match status" value="1"/>
</dbReference>
<dbReference type="PROSITE" id="PS50109">
    <property type="entry name" value="HIS_KIN"/>
    <property type="match status" value="1"/>
</dbReference>
<feature type="domain" description="PAC" evidence="16">
    <location>
        <begin position="493"/>
        <end position="544"/>
    </location>
</feature>
<dbReference type="InterPro" id="IPR000014">
    <property type="entry name" value="PAS"/>
</dbReference>
<evidence type="ECO:0000256" key="12">
    <source>
        <dbReference type="PROSITE-ProRule" id="PRU00169"/>
    </source>
</evidence>
<dbReference type="Pfam" id="PF00512">
    <property type="entry name" value="HisKA"/>
    <property type="match status" value="1"/>
</dbReference>
<dbReference type="CDD" id="cd00130">
    <property type="entry name" value="PAS"/>
    <property type="match status" value="2"/>
</dbReference>
<dbReference type="CDD" id="cd00082">
    <property type="entry name" value="HisKA"/>
    <property type="match status" value="1"/>
</dbReference>
<dbReference type="Gene3D" id="3.30.565.10">
    <property type="entry name" value="Histidine kinase-like ATPase, C-terminal domain"/>
    <property type="match status" value="1"/>
</dbReference>
<comment type="caution">
    <text evidence="12">Lacks conserved residue(s) required for the propagation of feature annotation.</text>
</comment>
<evidence type="ECO:0000256" key="5">
    <source>
        <dbReference type="ARBA" id="ARBA00022692"/>
    </source>
</evidence>
<dbReference type="CDD" id="cd00075">
    <property type="entry name" value="HATPase"/>
    <property type="match status" value="1"/>
</dbReference>
<dbReference type="InterPro" id="IPR003594">
    <property type="entry name" value="HATPase_dom"/>
</dbReference>
<dbReference type="InterPro" id="IPR001789">
    <property type="entry name" value="Sig_transdc_resp-reg_receiver"/>
</dbReference>
<dbReference type="SMART" id="SM00387">
    <property type="entry name" value="HATPase_c"/>
    <property type="match status" value="1"/>
</dbReference>
<keyword evidence="7" id="KW-0418">Kinase</keyword>
<evidence type="ECO:0000256" key="10">
    <source>
        <dbReference type="ARBA" id="ARBA00023012"/>
    </source>
</evidence>
<dbReference type="SMART" id="SM00091">
    <property type="entry name" value="PAS"/>
    <property type="match status" value="2"/>
</dbReference>
<keyword evidence="10" id="KW-0902">Two-component regulatory system</keyword>
<dbReference type="Pfam" id="PF08448">
    <property type="entry name" value="PAS_4"/>
    <property type="match status" value="1"/>
</dbReference>
<evidence type="ECO:0000259" key="15">
    <source>
        <dbReference type="PROSITE" id="PS50112"/>
    </source>
</evidence>
<comment type="catalytic activity">
    <reaction evidence="1">
        <text>ATP + protein L-histidine = ADP + protein N-phospho-L-histidine.</text>
        <dbReference type="EC" id="2.7.13.3"/>
    </reaction>
</comment>
<dbReference type="SUPFAM" id="SSF55874">
    <property type="entry name" value="ATPase domain of HSP90 chaperone/DNA topoisomerase II/histidine kinase"/>
    <property type="match status" value="1"/>
</dbReference>
<dbReference type="Gene3D" id="3.40.50.2300">
    <property type="match status" value="1"/>
</dbReference>